<evidence type="ECO:0000256" key="1">
    <source>
        <dbReference type="SAM" id="Phobius"/>
    </source>
</evidence>
<evidence type="ECO:0008006" key="5">
    <source>
        <dbReference type="Google" id="ProtNLM"/>
    </source>
</evidence>
<evidence type="ECO:0000313" key="4">
    <source>
        <dbReference type="Proteomes" id="UP000245383"/>
    </source>
</evidence>
<feature type="signal peptide" evidence="2">
    <location>
        <begin position="1"/>
        <end position="24"/>
    </location>
</feature>
<evidence type="ECO:0000256" key="2">
    <source>
        <dbReference type="SAM" id="SignalP"/>
    </source>
</evidence>
<dbReference type="PROSITE" id="PS50007">
    <property type="entry name" value="PIPLC_X_DOMAIN"/>
    <property type="match status" value="1"/>
</dbReference>
<protein>
    <recommendedName>
        <fullName evidence="5">Phosphatidylinositol-specific phospholipase C X domain-containing protein</fullName>
    </recommendedName>
</protein>
<dbReference type="PANTHER" id="PTHR13593">
    <property type="match status" value="1"/>
</dbReference>
<comment type="caution">
    <text evidence="3">The sequence shown here is derived from an EMBL/GenBank/DDBJ whole genome shotgun (WGS) entry which is preliminary data.</text>
</comment>
<dbReference type="STRING" id="133385.A0A2T9YH59"/>
<feature type="chain" id="PRO_5015575825" description="Phosphatidylinositol-specific phospholipase C X domain-containing protein" evidence="2">
    <location>
        <begin position="25"/>
        <end position="369"/>
    </location>
</feature>
<dbReference type="OrthoDB" id="7984201at2759"/>
<dbReference type="EMBL" id="MBFR01000188">
    <property type="protein sequence ID" value="PVU91686.1"/>
    <property type="molecule type" value="Genomic_DNA"/>
</dbReference>
<dbReference type="InterPro" id="IPR051057">
    <property type="entry name" value="PI-PLC_domain"/>
</dbReference>
<keyword evidence="1" id="KW-1133">Transmembrane helix</keyword>
<organism evidence="3 4">
    <name type="scientific">Smittium simulii</name>
    <dbReference type="NCBI Taxonomy" id="133385"/>
    <lineage>
        <taxon>Eukaryota</taxon>
        <taxon>Fungi</taxon>
        <taxon>Fungi incertae sedis</taxon>
        <taxon>Zoopagomycota</taxon>
        <taxon>Kickxellomycotina</taxon>
        <taxon>Harpellomycetes</taxon>
        <taxon>Harpellales</taxon>
        <taxon>Legeriomycetaceae</taxon>
        <taxon>Smittium</taxon>
    </lineage>
</organism>
<name>A0A2T9YH59_9FUNG</name>
<dbReference type="Proteomes" id="UP000245383">
    <property type="component" value="Unassembled WGS sequence"/>
</dbReference>
<keyword evidence="1" id="KW-0472">Membrane</keyword>
<dbReference type="Gene3D" id="3.20.20.190">
    <property type="entry name" value="Phosphatidylinositol (PI) phosphodiesterase"/>
    <property type="match status" value="1"/>
</dbReference>
<dbReference type="Pfam" id="PF26146">
    <property type="entry name" value="PI-PLC_X"/>
    <property type="match status" value="1"/>
</dbReference>
<dbReference type="PANTHER" id="PTHR13593:SF140">
    <property type="entry name" value="PLC-LIKE PHOSPHODIESTERASE"/>
    <property type="match status" value="1"/>
</dbReference>
<feature type="transmembrane region" description="Helical" evidence="1">
    <location>
        <begin position="351"/>
        <end position="368"/>
    </location>
</feature>
<dbReference type="GO" id="GO:0006629">
    <property type="term" value="P:lipid metabolic process"/>
    <property type="evidence" value="ECO:0007669"/>
    <property type="project" value="InterPro"/>
</dbReference>
<dbReference type="AlphaFoldDB" id="A0A2T9YH59"/>
<reference evidence="3 4" key="1">
    <citation type="journal article" date="2018" name="MBio">
        <title>Comparative Genomics Reveals the Core Gene Toolbox for the Fungus-Insect Symbiosis.</title>
        <authorList>
            <person name="Wang Y."/>
            <person name="Stata M."/>
            <person name="Wang W."/>
            <person name="Stajich J.E."/>
            <person name="White M.M."/>
            <person name="Moncalvo J.M."/>
        </authorList>
    </citation>
    <scope>NUCLEOTIDE SEQUENCE [LARGE SCALE GENOMIC DNA]</scope>
    <source>
        <strain evidence="3 4">SWE-8-4</strain>
    </source>
</reference>
<keyword evidence="4" id="KW-1185">Reference proteome</keyword>
<dbReference type="GO" id="GO:0008081">
    <property type="term" value="F:phosphoric diester hydrolase activity"/>
    <property type="evidence" value="ECO:0007669"/>
    <property type="project" value="InterPro"/>
</dbReference>
<sequence>MYLFFSFASSALLLILSALPNSSGSNPLLYSKRQAEQSCNGYSDLCSRPYNKVSFLTSHNAFAYTTGNNASNQNEPITKQLDRGVRAFMLDLHDPDKITNLRSSNKLDKRQTTFKKIELCHATCLLLDSAPFVTELQNFKKYIDAQPNNVITLFLENYDRFSSAEMYGSFAQAGLADMLFNPITYTLNGVITWPTLQTIINSKKNIIVLSDSITNQVSYPQIMLDRLHVAQTSFSVASGSAFDCNLSQAGLELTAVNHFVYINQGILNSGYRVPSLDASKSVNSIYNINQHVNTCLTKIPPSFPNFFALDFYQYGDGFKAVSSFNNIAFKDTSTSVFSEPKKNSASLLAPLYEYNMLLLYFSAFLLFIK</sequence>
<gene>
    <name evidence="3" type="ORF">BB561_004258</name>
</gene>
<dbReference type="InterPro" id="IPR017946">
    <property type="entry name" value="PLC-like_Pdiesterase_TIM-brl"/>
</dbReference>
<accession>A0A2T9YH59</accession>
<evidence type="ECO:0000313" key="3">
    <source>
        <dbReference type="EMBL" id="PVU91686.1"/>
    </source>
</evidence>
<keyword evidence="1" id="KW-0812">Transmembrane</keyword>
<keyword evidence="2" id="KW-0732">Signal</keyword>
<dbReference type="SUPFAM" id="SSF51695">
    <property type="entry name" value="PLC-like phosphodiesterases"/>
    <property type="match status" value="1"/>
</dbReference>
<proteinExistence type="predicted"/>